<feature type="transmembrane region" description="Helical" evidence="6">
    <location>
        <begin position="345"/>
        <end position="363"/>
    </location>
</feature>
<evidence type="ECO:0000313" key="8">
    <source>
        <dbReference type="EMBL" id="KAH8039932.1"/>
    </source>
</evidence>
<sequence length="401" mass="44134">MPVAVGFRPTSLQVSRPMQCDHVLRVSCRRYTSLHRDLLLGAVMVAVIGSIFSPRGNTANVMLFSYLRMRFSDFVLHITSWMLVVFPVVGCGLLACVSVMYFAIVQQHDAEEDENSRLEILKIIEKQSQELGTLTPVERLVIIAFTLAVMLWLAVHVIAFFTRDGRFAIFSDHETLALDYLLVALLSSADSQWYTARNEARVTAGGPSNALDWRSLVANILWGPLIIHGSMSCMGRALQVSGATYWIQALFSEFNLFPPTTIQIVLTVLSCVLTEFVSIDVTVAMLLPVVVDLASIVSALMVPCNPLYFAIPVAVASSTTLVLPTAAMSIAILDDVLTPCRRKMLIHGAVLKLVTLSSLIFSMNTVGEMLFSWSELPSWAQQQPAPNASSALALRRLLWGL</sequence>
<dbReference type="PANTHER" id="PTHR10283">
    <property type="entry name" value="SOLUTE CARRIER FAMILY 13 MEMBER"/>
    <property type="match status" value="1"/>
</dbReference>
<dbReference type="Proteomes" id="UP000821866">
    <property type="component" value="Chromosome 1"/>
</dbReference>
<feature type="transmembrane region" description="Helical" evidence="6">
    <location>
        <begin position="307"/>
        <end position="333"/>
    </location>
</feature>
<keyword evidence="3 6" id="KW-0812">Transmembrane</keyword>
<organism evidence="8 9">
    <name type="scientific">Rhipicephalus microplus</name>
    <name type="common">Cattle tick</name>
    <name type="synonym">Boophilus microplus</name>
    <dbReference type="NCBI Taxonomy" id="6941"/>
    <lineage>
        <taxon>Eukaryota</taxon>
        <taxon>Metazoa</taxon>
        <taxon>Ecdysozoa</taxon>
        <taxon>Arthropoda</taxon>
        <taxon>Chelicerata</taxon>
        <taxon>Arachnida</taxon>
        <taxon>Acari</taxon>
        <taxon>Parasitiformes</taxon>
        <taxon>Ixodida</taxon>
        <taxon>Ixodoidea</taxon>
        <taxon>Ixodidae</taxon>
        <taxon>Rhipicephalinae</taxon>
        <taxon>Rhipicephalus</taxon>
        <taxon>Boophilus</taxon>
    </lineage>
</organism>
<feature type="transmembrane region" description="Helical" evidence="6">
    <location>
        <begin position="264"/>
        <end position="287"/>
    </location>
</feature>
<evidence type="ECO:0000256" key="2">
    <source>
        <dbReference type="ARBA" id="ARBA00022448"/>
    </source>
</evidence>
<dbReference type="GO" id="GO:0005886">
    <property type="term" value="C:plasma membrane"/>
    <property type="evidence" value="ECO:0007669"/>
    <property type="project" value="TreeGrafter"/>
</dbReference>
<gene>
    <name evidence="8" type="ORF">HPB51_009188</name>
</gene>
<keyword evidence="2" id="KW-0813">Transport</keyword>
<protein>
    <recommendedName>
        <fullName evidence="7">Citrate transporter-like domain-containing protein</fullName>
    </recommendedName>
</protein>
<feature type="domain" description="Citrate transporter-like" evidence="7">
    <location>
        <begin position="28"/>
        <end position="314"/>
    </location>
</feature>
<dbReference type="EMBL" id="JABSTU010000001">
    <property type="protein sequence ID" value="KAH8039932.1"/>
    <property type="molecule type" value="Genomic_DNA"/>
</dbReference>
<feature type="transmembrane region" description="Helical" evidence="6">
    <location>
        <begin position="140"/>
        <end position="161"/>
    </location>
</feature>
<feature type="transmembrane region" description="Helical" evidence="6">
    <location>
        <begin position="74"/>
        <end position="104"/>
    </location>
</feature>
<comment type="caution">
    <text evidence="8">The sequence shown here is derived from an EMBL/GenBank/DDBJ whole genome shotgun (WGS) entry which is preliminary data.</text>
</comment>
<evidence type="ECO:0000256" key="5">
    <source>
        <dbReference type="ARBA" id="ARBA00023136"/>
    </source>
</evidence>
<dbReference type="InterPro" id="IPR004680">
    <property type="entry name" value="Cit_transptr-like_dom"/>
</dbReference>
<evidence type="ECO:0000256" key="6">
    <source>
        <dbReference type="SAM" id="Phobius"/>
    </source>
</evidence>
<evidence type="ECO:0000313" key="9">
    <source>
        <dbReference type="Proteomes" id="UP000821866"/>
    </source>
</evidence>
<keyword evidence="4 6" id="KW-1133">Transmembrane helix</keyword>
<dbReference type="Pfam" id="PF03600">
    <property type="entry name" value="CitMHS"/>
    <property type="match status" value="1"/>
</dbReference>
<reference evidence="8" key="1">
    <citation type="journal article" date="2020" name="Cell">
        <title>Large-Scale Comparative Analyses of Tick Genomes Elucidate Their Genetic Diversity and Vector Capacities.</title>
        <authorList>
            <consortium name="Tick Genome and Microbiome Consortium (TIGMIC)"/>
            <person name="Jia N."/>
            <person name="Wang J."/>
            <person name="Shi W."/>
            <person name="Du L."/>
            <person name="Sun Y."/>
            <person name="Zhan W."/>
            <person name="Jiang J.F."/>
            <person name="Wang Q."/>
            <person name="Zhang B."/>
            <person name="Ji P."/>
            <person name="Bell-Sakyi L."/>
            <person name="Cui X.M."/>
            <person name="Yuan T.T."/>
            <person name="Jiang B.G."/>
            <person name="Yang W.F."/>
            <person name="Lam T.T."/>
            <person name="Chang Q.C."/>
            <person name="Ding S.J."/>
            <person name="Wang X.J."/>
            <person name="Zhu J.G."/>
            <person name="Ruan X.D."/>
            <person name="Zhao L."/>
            <person name="Wei J.T."/>
            <person name="Ye R.Z."/>
            <person name="Que T.C."/>
            <person name="Du C.H."/>
            <person name="Zhou Y.H."/>
            <person name="Cheng J.X."/>
            <person name="Dai P.F."/>
            <person name="Guo W.B."/>
            <person name="Han X.H."/>
            <person name="Huang E.J."/>
            <person name="Li L.F."/>
            <person name="Wei W."/>
            <person name="Gao Y.C."/>
            <person name="Liu J.Z."/>
            <person name="Shao H.Z."/>
            <person name="Wang X."/>
            <person name="Wang C.C."/>
            <person name="Yang T.C."/>
            <person name="Huo Q.B."/>
            <person name="Li W."/>
            <person name="Chen H.Y."/>
            <person name="Chen S.E."/>
            <person name="Zhou L.G."/>
            <person name="Ni X.B."/>
            <person name="Tian J.H."/>
            <person name="Sheng Y."/>
            <person name="Liu T."/>
            <person name="Pan Y.S."/>
            <person name="Xia L.Y."/>
            <person name="Li J."/>
            <person name="Zhao F."/>
            <person name="Cao W.C."/>
        </authorList>
    </citation>
    <scope>NUCLEOTIDE SEQUENCE</scope>
    <source>
        <strain evidence="8">Rmic-2018</strain>
    </source>
</reference>
<evidence type="ECO:0000256" key="4">
    <source>
        <dbReference type="ARBA" id="ARBA00022989"/>
    </source>
</evidence>
<name>A0A9J6F0I0_RHIMP</name>
<dbReference type="VEuPathDB" id="VectorBase:LOC119160724"/>
<evidence type="ECO:0000256" key="3">
    <source>
        <dbReference type="ARBA" id="ARBA00022692"/>
    </source>
</evidence>
<accession>A0A9J6F0I0</accession>
<dbReference type="AlphaFoldDB" id="A0A9J6F0I0"/>
<keyword evidence="5 6" id="KW-0472">Membrane</keyword>
<feature type="transmembrane region" description="Helical" evidence="6">
    <location>
        <begin position="34"/>
        <end position="53"/>
    </location>
</feature>
<keyword evidence="9" id="KW-1185">Reference proteome</keyword>
<evidence type="ECO:0000259" key="7">
    <source>
        <dbReference type="Pfam" id="PF03600"/>
    </source>
</evidence>
<reference evidence="8" key="2">
    <citation type="submission" date="2021-09" db="EMBL/GenBank/DDBJ databases">
        <authorList>
            <person name="Jia N."/>
            <person name="Wang J."/>
            <person name="Shi W."/>
            <person name="Du L."/>
            <person name="Sun Y."/>
            <person name="Zhan W."/>
            <person name="Jiang J."/>
            <person name="Wang Q."/>
            <person name="Zhang B."/>
            <person name="Ji P."/>
            <person name="Sakyi L.B."/>
            <person name="Cui X."/>
            <person name="Yuan T."/>
            <person name="Jiang B."/>
            <person name="Yang W."/>
            <person name="Lam T.T.-Y."/>
            <person name="Chang Q."/>
            <person name="Ding S."/>
            <person name="Wang X."/>
            <person name="Zhu J."/>
            <person name="Ruan X."/>
            <person name="Zhao L."/>
            <person name="Wei J."/>
            <person name="Que T."/>
            <person name="Du C."/>
            <person name="Cheng J."/>
            <person name="Dai P."/>
            <person name="Han X."/>
            <person name="Huang E."/>
            <person name="Gao Y."/>
            <person name="Liu J."/>
            <person name="Shao H."/>
            <person name="Ye R."/>
            <person name="Li L."/>
            <person name="Wei W."/>
            <person name="Wang X."/>
            <person name="Wang C."/>
            <person name="Huo Q."/>
            <person name="Li W."/>
            <person name="Guo W."/>
            <person name="Chen H."/>
            <person name="Chen S."/>
            <person name="Zhou L."/>
            <person name="Zhou L."/>
            <person name="Ni X."/>
            <person name="Tian J."/>
            <person name="Zhou Y."/>
            <person name="Sheng Y."/>
            <person name="Liu T."/>
            <person name="Pan Y."/>
            <person name="Xia L."/>
            <person name="Li J."/>
            <person name="Zhao F."/>
            <person name="Cao W."/>
        </authorList>
    </citation>
    <scope>NUCLEOTIDE SEQUENCE</scope>
    <source>
        <strain evidence="8">Rmic-2018</strain>
        <tissue evidence="8">Larvae</tissue>
    </source>
</reference>
<proteinExistence type="predicted"/>
<dbReference type="GO" id="GO:0022857">
    <property type="term" value="F:transmembrane transporter activity"/>
    <property type="evidence" value="ECO:0007669"/>
    <property type="project" value="TreeGrafter"/>
</dbReference>
<comment type="subcellular location">
    <subcellularLocation>
        <location evidence="1">Membrane</location>
        <topology evidence="1">Multi-pass membrane protein</topology>
    </subcellularLocation>
</comment>
<evidence type="ECO:0000256" key="1">
    <source>
        <dbReference type="ARBA" id="ARBA00004141"/>
    </source>
</evidence>